<sequence length="393" mass="39666">MWVRVGAVVAVAAVTLVVPAVPVAARAPGCGPTVTDPLAAAPWPLQRLRPENAWPLSVGTGVTVAVVDSGVSTEHPTLTGKVRAGRDLLDAPVSGGPAGTCDENGHGTLIAGIIAGRENTSGGYRFHGIAPAATIVPVRVLRDQRRSTEADLSDRIADAVRWSVDQGGADVINLSLTTPPTPGLEQAIAYAIGRRVVVVAAAGNEGGQNRGGAVYPAAYPGVIGVAGVDEKDGHVGSSTPGDFVDVAAPGDNIAGPSPAGGGYLFTQEGGTSFAAAYVSGVAALIRGYAPDLTPDEVSRRITATADHPPQLWTREVGHGVVNPARAVGALRPGTAAAADGGRVPDPVREVDPLASSKVVAGWVGGIGAVVALLALVSVPVVRRGRQRGWRPGP</sequence>
<dbReference type="InterPro" id="IPR022398">
    <property type="entry name" value="Peptidase_S8_His-AS"/>
</dbReference>
<comment type="similarity">
    <text evidence="2 10">Belongs to the peptidase S8 family.</text>
</comment>
<comment type="caution">
    <text evidence="14">The sequence shown here is derived from an EMBL/GenBank/DDBJ whole genome shotgun (WGS) entry which is preliminary data.</text>
</comment>
<dbReference type="InterPro" id="IPR036852">
    <property type="entry name" value="Peptidase_S8/S53_dom_sf"/>
</dbReference>
<evidence type="ECO:0000256" key="8">
    <source>
        <dbReference type="ARBA" id="ARBA00022989"/>
    </source>
</evidence>
<evidence type="ECO:0000256" key="6">
    <source>
        <dbReference type="ARBA" id="ARBA00022801"/>
    </source>
</evidence>
<evidence type="ECO:0000313" key="14">
    <source>
        <dbReference type="EMBL" id="GIJ68180.1"/>
    </source>
</evidence>
<evidence type="ECO:0000256" key="1">
    <source>
        <dbReference type="ARBA" id="ARBA00004162"/>
    </source>
</evidence>
<protein>
    <recommendedName>
        <fullName evidence="13">Peptidase S8/S53 domain-containing protein</fullName>
    </recommendedName>
</protein>
<keyword evidence="4 10" id="KW-0645">Protease</keyword>
<feature type="transmembrane region" description="Helical" evidence="11">
    <location>
        <begin position="359"/>
        <end position="381"/>
    </location>
</feature>
<dbReference type="PANTHER" id="PTHR43806:SF11">
    <property type="entry name" value="CEREVISIN-RELATED"/>
    <property type="match status" value="1"/>
</dbReference>
<dbReference type="PROSITE" id="PS00136">
    <property type="entry name" value="SUBTILASE_ASP"/>
    <property type="match status" value="1"/>
</dbReference>
<dbReference type="InterPro" id="IPR015500">
    <property type="entry name" value="Peptidase_S8_subtilisin-rel"/>
</dbReference>
<evidence type="ECO:0000256" key="3">
    <source>
        <dbReference type="ARBA" id="ARBA00022475"/>
    </source>
</evidence>
<evidence type="ECO:0000256" key="5">
    <source>
        <dbReference type="ARBA" id="ARBA00022692"/>
    </source>
</evidence>
<keyword evidence="5 11" id="KW-0812">Transmembrane</keyword>
<dbReference type="PANTHER" id="PTHR43806">
    <property type="entry name" value="PEPTIDASE S8"/>
    <property type="match status" value="1"/>
</dbReference>
<dbReference type="InterPro" id="IPR050131">
    <property type="entry name" value="Peptidase_S8_subtilisin-like"/>
</dbReference>
<comment type="subcellular location">
    <subcellularLocation>
        <location evidence="1">Cell membrane</location>
        <topology evidence="1">Single-pass membrane protein</topology>
    </subcellularLocation>
</comment>
<evidence type="ECO:0000256" key="2">
    <source>
        <dbReference type="ARBA" id="ARBA00011073"/>
    </source>
</evidence>
<evidence type="ECO:0000313" key="15">
    <source>
        <dbReference type="Proteomes" id="UP000635606"/>
    </source>
</evidence>
<keyword evidence="8 11" id="KW-1133">Transmembrane helix</keyword>
<dbReference type="Gene3D" id="3.40.50.200">
    <property type="entry name" value="Peptidase S8/S53 domain"/>
    <property type="match status" value="1"/>
</dbReference>
<evidence type="ECO:0000256" key="9">
    <source>
        <dbReference type="ARBA" id="ARBA00023136"/>
    </source>
</evidence>
<dbReference type="SUPFAM" id="SSF52743">
    <property type="entry name" value="Subtilisin-like"/>
    <property type="match status" value="1"/>
</dbReference>
<keyword evidence="15" id="KW-1185">Reference proteome</keyword>
<feature type="chain" id="PRO_5038490432" description="Peptidase S8/S53 domain-containing protein" evidence="12">
    <location>
        <begin position="21"/>
        <end position="393"/>
    </location>
</feature>
<gene>
    <name evidence="14" type="ORF">Voc01_030970</name>
</gene>
<proteinExistence type="inferred from homology"/>
<evidence type="ECO:0000256" key="12">
    <source>
        <dbReference type="SAM" id="SignalP"/>
    </source>
</evidence>
<dbReference type="GO" id="GO:0004252">
    <property type="term" value="F:serine-type endopeptidase activity"/>
    <property type="evidence" value="ECO:0007669"/>
    <property type="project" value="UniProtKB-UniRule"/>
</dbReference>
<name>A0A8J3ZVE6_9ACTN</name>
<evidence type="ECO:0000256" key="10">
    <source>
        <dbReference type="PROSITE-ProRule" id="PRU01240"/>
    </source>
</evidence>
<feature type="domain" description="Peptidase S8/S53" evidence="13">
    <location>
        <begin position="59"/>
        <end position="319"/>
    </location>
</feature>
<keyword evidence="3" id="KW-1003">Cell membrane</keyword>
<accession>A0A8J3ZVE6</accession>
<dbReference type="InterPro" id="IPR023834">
    <property type="entry name" value="T7SS_pept_S8A_mycosin"/>
</dbReference>
<feature type="active site" description="Charge relay system" evidence="10">
    <location>
        <position position="272"/>
    </location>
</feature>
<feature type="active site" description="Charge relay system" evidence="10">
    <location>
        <position position="68"/>
    </location>
</feature>
<dbReference type="Pfam" id="PF00082">
    <property type="entry name" value="Peptidase_S8"/>
    <property type="match status" value="1"/>
</dbReference>
<keyword evidence="6 10" id="KW-0378">Hydrolase</keyword>
<dbReference type="AlphaFoldDB" id="A0A8J3ZVE6"/>
<keyword evidence="7 10" id="KW-0720">Serine protease</keyword>
<evidence type="ECO:0000259" key="13">
    <source>
        <dbReference type="Pfam" id="PF00082"/>
    </source>
</evidence>
<dbReference type="PROSITE" id="PS51892">
    <property type="entry name" value="SUBTILASE"/>
    <property type="match status" value="1"/>
</dbReference>
<dbReference type="EMBL" id="BOPH01000038">
    <property type="protein sequence ID" value="GIJ68180.1"/>
    <property type="molecule type" value="Genomic_DNA"/>
</dbReference>
<feature type="signal peptide" evidence="12">
    <location>
        <begin position="1"/>
        <end position="20"/>
    </location>
</feature>
<dbReference type="GO" id="GO:0005886">
    <property type="term" value="C:plasma membrane"/>
    <property type="evidence" value="ECO:0007669"/>
    <property type="project" value="UniProtKB-SubCell"/>
</dbReference>
<keyword evidence="9 11" id="KW-0472">Membrane</keyword>
<dbReference type="GO" id="GO:0006508">
    <property type="term" value="P:proteolysis"/>
    <property type="evidence" value="ECO:0007669"/>
    <property type="project" value="UniProtKB-KW"/>
</dbReference>
<dbReference type="NCBIfam" id="TIGR03921">
    <property type="entry name" value="T7SS_mycosin"/>
    <property type="match status" value="1"/>
</dbReference>
<feature type="active site" description="Charge relay system" evidence="10">
    <location>
        <position position="106"/>
    </location>
</feature>
<dbReference type="InterPro" id="IPR023827">
    <property type="entry name" value="Peptidase_S8_Asp-AS"/>
</dbReference>
<dbReference type="RefSeq" id="WP_203928131.1">
    <property type="nucleotide sequence ID" value="NZ_BOPH01000038.1"/>
</dbReference>
<evidence type="ECO:0000256" key="7">
    <source>
        <dbReference type="ARBA" id="ARBA00022825"/>
    </source>
</evidence>
<dbReference type="Proteomes" id="UP000635606">
    <property type="component" value="Unassembled WGS sequence"/>
</dbReference>
<evidence type="ECO:0000256" key="4">
    <source>
        <dbReference type="ARBA" id="ARBA00022670"/>
    </source>
</evidence>
<dbReference type="InterPro" id="IPR000209">
    <property type="entry name" value="Peptidase_S8/S53_dom"/>
</dbReference>
<keyword evidence="12" id="KW-0732">Signal</keyword>
<dbReference type="PRINTS" id="PR00723">
    <property type="entry name" value="SUBTILISIN"/>
</dbReference>
<evidence type="ECO:0000256" key="11">
    <source>
        <dbReference type="SAM" id="Phobius"/>
    </source>
</evidence>
<reference evidence="14" key="1">
    <citation type="submission" date="2021-01" db="EMBL/GenBank/DDBJ databases">
        <title>Whole genome shotgun sequence of Virgisporangium ochraceum NBRC 16418.</title>
        <authorList>
            <person name="Komaki H."/>
            <person name="Tamura T."/>
        </authorList>
    </citation>
    <scope>NUCLEOTIDE SEQUENCE</scope>
    <source>
        <strain evidence="14">NBRC 16418</strain>
    </source>
</reference>
<dbReference type="PROSITE" id="PS00137">
    <property type="entry name" value="SUBTILASE_HIS"/>
    <property type="match status" value="1"/>
</dbReference>
<organism evidence="14 15">
    <name type="scientific">Virgisporangium ochraceum</name>
    <dbReference type="NCBI Taxonomy" id="65505"/>
    <lineage>
        <taxon>Bacteria</taxon>
        <taxon>Bacillati</taxon>
        <taxon>Actinomycetota</taxon>
        <taxon>Actinomycetes</taxon>
        <taxon>Micromonosporales</taxon>
        <taxon>Micromonosporaceae</taxon>
        <taxon>Virgisporangium</taxon>
    </lineage>
</organism>